<dbReference type="InterPro" id="IPR021424">
    <property type="entry name" value="PorA"/>
</dbReference>
<proteinExistence type="predicted"/>
<sequence>MRRRASLVLLAFAVFCTALAPLLRWYAYPRLAKIPPSQYQEIVLEAKDAILLDYFDGMKPKKVDKVTVIQTLKGNVEASREIEASAGKDVVVWDSLSHVVGPDGKMVSQIPERYIFDAHTQDPVHATGEMVDGDAVKREGIEFKFPFFTEPRDYLYFDAQTRTSAPIHYVGPRKFRGMDVYYFEQTVPWTKVPMPKKMPIEGIDPTTIEATTGTTLWYTAKRMFWVDPVTGAPVNGEQIMDQELRGGIAAGGEGGKLTAFSGHVKMREDYVRHTVDLVSANRIKVLTLHTYAPIGLGVTGLGLFGLALWLEARSRRAAAAGSAARATPA</sequence>
<dbReference type="RefSeq" id="WP_150210409.1">
    <property type="nucleotide sequence ID" value="NZ_CP029190.1"/>
</dbReference>
<keyword evidence="1" id="KW-0472">Membrane</keyword>
<evidence type="ECO:0000256" key="1">
    <source>
        <dbReference type="SAM" id="Phobius"/>
    </source>
</evidence>
<gene>
    <name evidence="2" type="ORF">DEJ50_25330</name>
</gene>
<dbReference type="Pfam" id="PF11271">
    <property type="entry name" value="PorA"/>
    <property type="match status" value="1"/>
</dbReference>
<organism evidence="2 3">
    <name type="scientific">Streptomyces venezuelae</name>
    <dbReference type="NCBI Taxonomy" id="54571"/>
    <lineage>
        <taxon>Bacteria</taxon>
        <taxon>Bacillati</taxon>
        <taxon>Actinomycetota</taxon>
        <taxon>Actinomycetes</taxon>
        <taxon>Kitasatosporales</taxon>
        <taxon>Streptomycetaceae</taxon>
        <taxon>Streptomyces</taxon>
    </lineage>
</organism>
<evidence type="ECO:0000313" key="2">
    <source>
        <dbReference type="EMBL" id="QES50663.1"/>
    </source>
</evidence>
<name>A0A5P2D7D0_STRVZ</name>
<accession>A0A5P2D7D0</accession>
<dbReference type="Proteomes" id="UP000325211">
    <property type="component" value="Chromosome"/>
</dbReference>
<dbReference type="EMBL" id="CP029190">
    <property type="protein sequence ID" value="QES50663.1"/>
    <property type="molecule type" value="Genomic_DNA"/>
</dbReference>
<keyword evidence="1" id="KW-0812">Transmembrane</keyword>
<keyword evidence="1" id="KW-1133">Transmembrane helix</keyword>
<evidence type="ECO:0000313" key="3">
    <source>
        <dbReference type="Proteomes" id="UP000325211"/>
    </source>
</evidence>
<protein>
    <submittedName>
        <fullName evidence="2">DUF3068 domain-containing protein</fullName>
    </submittedName>
</protein>
<feature type="transmembrane region" description="Helical" evidence="1">
    <location>
        <begin position="291"/>
        <end position="310"/>
    </location>
</feature>
<reference evidence="2 3" key="1">
    <citation type="submission" date="2018-05" db="EMBL/GenBank/DDBJ databases">
        <title>Streptomyces venezuelae.</title>
        <authorList>
            <person name="Kim W."/>
            <person name="Lee N."/>
            <person name="Cho B.-K."/>
        </authorList>
    </citation>
    <scope>NUCLEOTIDE SEQUENCE [LARGE SCALE GENOMIC DNA]</scope>
    <source>
        <strain evidence="2 3">ATCC 21782</strain>
    </source>
</reference>
<dbReference type="OrthoDB" id="153031at2"/>
<dbReference type="AlphaFoldDB" id="A0A5P2D7D0"/>